<dbReference type="WBParaSite" id="PSU_v2.g16481.t1">
    <property type="protein sequence ID" value="PSU_v2.g16481.t1"/>
    <property type="gene ID" value="PSU_v2.g16481"/>
</dbReference>
<feature type="region of interest" description="Disordered" evidence="1">
    <location>
        <begin position="1"/>
        <end position="21"/>
    </location>
</feature>
<accession>A0A914YCK4</accession>
<evidence type="ECO:0000313" key="3">
    <source>
        <dbReference type="WBParaSite" id="PSU_v2.g16481.t1"/>
    </source>
</evidence>
<dbReference type="Proteomes" id="UP000887577">
    <property type="component" value="Unplaced"/>
</dbReference>
<evidence type="ECO:0000313" key="2">
    <source>
        <dbReference type="Proteomes" id="UP000887577"/>
    </source>
</evidence>
<name>A0A914YCK4_9BILA</name>
<evidence type="ECO:0000256" key="1">
    <source>
        <dbReference type="SAM" id="MobiDB-lite"/>
    </source>
</evidence>
<proteinExistence type="predicted"/>
<dbReference type="AlphaFoldDB" id="A0A914YCK4"/>
<sequence length="79" mass="9178">MPHFGHYEKKKAAQSKELETRPQRSFAIGDIVWYFLTTEKWNPGVITGKVGNVIFTIEDVNSGKEINVHRNNLKHRQIE</sequence>
<keyword evidence="2" id="KW-1185">Reference proteome</keyword>
<protein>
    <submittedName>
        <fullName evidence="3">DUF3553 domain-containing protein</fullName>
    </submittedName>
</protein>
<reference evidence="3" key="1">
    <citation type="submission" date="2022-11" db="UniProtKB">
        <authorList>
            <consortium name="WormBaseParasite"/>
        </authorList>
    </citation>
    <scope>IDENTIFICATION</scope>
</reference>
<organism evidence="2 3">
    <name type="scientific">Panagrolaimus superbus</name>
    <dbReference type="NCBI Taxonomy" id="310955"/>
    <lineage>
        <taxon>Eukaryota</taxon>
        <taxon>Metazoa</taxon>
        <taxon>Ecdysozoa</taxon>
        <taxon>Nematoda</taxon>
        <taxon>Chromadorea</taxon>
        <taxon>Rhabditida</taxon>
        <taxon>Tylenchina</taxon>
        <taxon>Panagrolaimomorpha</taxon>
        <taxon>Panagrolaimoidea</taxon>
        <taxon>Panagrolaimidae</taxon>
        <taxon>Panagrolaimus</taxon>
    </lineage>
</organism>